<keyword evidence="1" id="KW-0732">Signal</keyword>
<protein>
    <recommendedName>
        <fullName evidence="2">Amine oxidase domain-containing protein</fullName>
    </recommendedName>
</protein>
<evidence type="ECO:0000313" key="4">
    <source>
        <dbReference type="Proteomes" id="UP001163046"/>
    </source>
</evidence>
<dbReference type="PANTHER" id="PTHR10742:SF313">
    <property type="entry name" value="AMINE OXIDASE"/>
    <property type="match status" value="1"/>
</dbReference>
<dbReference type="InterPro" id="IPR036188">
    <property type="entry name" value="FAD/NAD-bd_sf"/>
</dbReference>
<dbReference type="PANTHER" id="PTHR10742">
    <property type="entry name" value="FLAVIN MONOAMINE OXIDASE"/>
    <property type="match status" value="1"/>
</dbReference>
<dbReference type="Gene3D" id="3.50.50.60">
    <property type="entry name" value="FAD/NAD(P)-binding domain"/>
    <property type="match status" value="1"/>
</dbReference>
<dbReference type="EMBL" id="MU825877">
    <property type="protein sequence ID" value="KAJ7386206.1"/>
    <property type="molecule type" value="Genomic_DNA"/>
</dbReference>
<proteinExistence type="predicted"/>
<keyword evidence="4" id="KW-1185">Reference proteome</keyword>
<dbReference type="InterPro" id="IPR002937">
    <property type="entry name" value="Amino_oxidase"/>
</dbReference>
<dbReference type="OrthoDB" id="5987775at2759"/>
<dbReference type="AlphaFoldDB" id="A0A9W9ZQS5"/>
<dbReference type="GO" id="GO:0016491">
    <property type="term" value="F:oxidoreductase activity"/>
    <property type="evidence" value="ECO:0007669"/>
    <property type="project" value="InterPro"/>
</dbReference>
<evidence type="ECO:0000256" key="1">
    <source>
        <dbReference type="SAM" id="SignalP"/>
    </source>
</evidence>
<sequence>MSQANSAFLAAICLLILSVASSAETRKEAKVLILGAGLSGITAAKTLLENNITDFYVLEGQDYIGGRIHAVQFEGFTIETGANWVHLLNDEDTAPLVKRKKETEMSGVWCNYSDVIIRDENGQDITDWEIIHTFDNKIEEKIEEFQWTRKRRNMPDIPARVGLQLIGWKSNRPIEKVLEYFRLDFEHAKPPDLVSFYQLFSKGKDFFVSDPRGYGLFTKICTSL</sequence>
<dbReference type="Gene3D" id="3.90.660.10">
    <property type="match status" value="1"/>
</dbReference>
<evidence type="ECO:0000259" key="2">
    <source>
        <dbReference type="Pfam" id="PF01593"/>
    </source>
</evidence>
<dbReference type="InterPro" id="IPR050281">
    <property type="entry name" value="Flavin_monoamine_oxidase"/>
</dbReference>
<gene>
    <name evidence="3" type="ORF">OS493_010599</name>
</gene>
<name>A0A9W9ZQS5_9CNID</name>
<dbReference type="Proteomes" id="UP001163046">
    <property type="component" value="Unassembled WGS sequence"/>
</dbReference>
<dbReference type="Pfam" id="PF01593">
    <property type="entry name" value="Amino_oxidase"/>
    <property type="match status" value="1"/>
</dbReference>
<accession>A0A9W9ZQS5</accession>
<feature type="chain" id="PRO_5040965982" description="Amine oxidase domain-containing protein" evidence="1">
    <location>
        <begin position="23"/>
        <end position="224"/>
    </location>
</feature>
<reference evidence="3" key="1">
    <citation type="submission" date="2023-01" db="EMBL/GenBank/DDBJ databases">
        <title>Genome assembly of the deep-sea coral Lophelia pertusa.</title>
        <authorList>
            <person name="Herrera S."/>
            <person name="Cordes E."/>
        </authorList>
    </citation>
    <scope>NUCLEOTIDE SEQUENCE</scope>
    <source>
        <strain evidence="3">USNM1676648</strain>
        <tissue evidence="3">Polyp</tissue>
    </source>
</reference>
<comment type="caution">
    <text evidence="3">The sequence shown here is derived from an EMBL/GenBank/DDBJ whole genome shotgun (WGS) entry which is preliminary data.</text>
</comment>
<evidence type="ECO:0000313" key="3">
    <source>
        <dbReference type="EMBL" id="KAJ7386206.1"/>
    </source>
</evidence>
<feature type="signal peptide" evidence="1">
    <location>
        <begin position="1"/>
        <end position="22"/>
    </location>
</feature>
<organism evidence="3 4">
    <name type="scientific">Desmophyllum pertusum</name>
    <dbReference type="NCBI Taxonomy" id="174260"/>
    <lineage>
        <taxon>Eukaryota</taxon>
        <taxon>Metazoa</taxon>
        <taxon>Cnidaria</taxon>
        <taxon>Anthozoa</taxon>
        <taxon>Hexacorallia</taxon>
        <taxon>Scleractinia</taxon>
        <taxon>Caryophylliina</taxon>
        <taxon>Caryophylliidae</taxon>
        <taxon>Desmophyllum</taxon>
    </lineage>
</organism>
<dbReference type="SUPFAM" id="SSF51905">
    <property type="entry name" value="FAD/NAD(P)-binding domain"/>
    <property type="match status" value="1"/>
</dbReference>
<feature type="domain" description="Amine oxidase" evidence="2">
    <location>
        <begin position="38"/>
        <end position="98"/>
    </location>
</feature>
<dbReference type="GO" id="GO:0006598">
    <property type="term" value="P:polyamine catabolic process"/>
    <property type="evidence" value="ECO:0007669"/>
    <property type="project" value="TreeGrafter"/>
</dbReference>